<dbReference type="Proteomes" id="UP001157138">
    <property type="component" value="Unassembled WGS sequence"/>
</dbReference>
<gene>
    <name evidence="1" type="ORF">GCM10007938_26630</name>
</gene>
<accession>A0ABQ6F1R7</accession>
<sequence length="131" mass="15476">MIVTPDIHVTSAGESFSINQNKFYINNSGTKFISQQNETDQLLDCYFADDLVNEDGIWRVKNERDVYQEKYDKVDKDREAEYTARVRPYLEEAEIKKHIGDQDEYIRLMDLAVQERQKIQTENPWPTPPEN</sequence>
<reference evidence="2" key="1">
    <citation type="journal article" date="2019" name="Int. J. Syst. Evol. Microbiol.">
        <title>The Global Catalogue of Microorganisms (GCM) 10K type strain sequencing project: providing services to taxonomists for standard genome sequencing and annotation.</title>
        <authorList>
            <consortium name="The Broad Institute Genomics Platform"/>
            <consortium name="The Broad Institute Genome Sequencing Center for Infectious Disease"/>
            <person name="Wu L."/>
            <person name="Ma J."/>
        </authorList>
    </citation>
    <scope>NUCLEOTIDE SEQUENCE [LARGE SCALE GENOMIC DNA]</scope>
    <source>
        <strain evidence="2">NBRC 108723</strain>
    </source>
</reference>
<evidence type="ECO:0000313" key="2">
    <source>
        <dbReference type="Proteomes" id="UP001157138"/>
    </source>
</evidence>
<organism evidence="1 2">
    <name type="scientific">Vibrio zhanjiangensis</name>
    <dbReference type="NCBI Taxonomy" id="1046128"/>
    <lineage>
        <taxon>Bacteria</taxon>
        <taxon>Pseudomonadati</taxon>
        <taxon>Pseudomonadota</taxon>
        <taxon>Gammaproteobacteria</taxon>
        <taxon>Vibrionales</taxon>
        <taxon>Vibrionaceae</taxon>
        <taxon>Vibrio</taxon>
    </lineage>
</organism>
<evidence type="ECO:0000313" key="1">
    <source>
        <dbReference type="EMBL" id="GLT18881.1"/>
    </source>
</evidence>
<comment type="caution">
    <text evidence="1">The sequence shown here is derived from an EMBL/GenBank/DDBJ whole genome shotgun (WGS) entry which is preliminary data.</text>
</comment>
<proteinExistence type="predicted"/>
<name>A0ABQ6F1R7_9VIBR</name>
<evidence type="ECO:0008006" key="3">
    <source>
        <dbReference type="Google" id="ProtNLM"/>
    </source>
</evidence>
<keyword evidence="2" id="KW-1185">Reference proteome</keyword>
<protein>
    <recommendedName>
        <fullName evidence="3">Tail fiber assembly protein</fullName>
    </recommendedName>
</protein>
<dbReference type="RefSeq" id="WP_284192752.1">
    <property type="nucleotide sequence ID" value="NZ_BSPW01000059.1"/>
</dbReference>
<dbReference type="EMBL" id="BSPW01000059">
    <property type="protein sequence ID" value="GLT18881.1"/>
    <property type="molecule type" value="Genomic_DNA"/>
</dbReference>